<dbReference type="RefSeq" id="XP_050549385.1">
    <property type="nucleotide sequence ID" value="XM_050693428.1"/>
</dbReference>
<dbReference type="GeneID" id="118272519"/>
<feature type="compositionally biased region" description="Low complexity" evidence="1">
    <location>
        <begin position="1040"/>
        <end position="1052"/>
    </location>
</feature>
<feature type="domain" description="Centrosomal protein of 76 kDa C-terminal" evidence="2">
    <location>
        <begin position="1295"/>
        <end position="1418"/>
    </location>
</feature>
<dbReference type="InterPro" id="IPR056290">
    <property type="entry name" value="CEPT76/DRC7_peptidase-like_dom"/>
</dbReference>
<evidence type="ECO:0000256" key="1">
    <source>
        <dbReference type="SAM" id="MobiDB-lite"/>
    </source>
</evidence>
<organism evidence="4 5">
    <name type="scientific">Spodoptera frugiperda</name>
    <name type="common">Fall armyworm</name>
    <dbReference type="NCBI Taxonomy" id="7108"/>
    <lineage>
        <taxon>Eukaryota</taxon>
        <taxon>Metazoa</taxon>
        <taxon>Ecdysozoa</taxon>
        <taxon>Arthropoda</taxon>
        <taxon>Hexapoda</taxon>
        <taxon>Insecta</taxon>
        <taxon>Pterygota</taxon>
        <taxon>Neoptera</taxon>
        <taxon>Endopterygota</taxon>
        <taxon>Lepidoptera</taxon>
        <taxon>Glossata</taxon>
        <taxon>Ditrysia</taxon>
        <taxon>Noctuoidea</taxon>
        <taxon>Noctuidae</taxon>
        <taxon>Amphipyrinae</taxon>
        <taxon>Spodoptera</taxon>
    </lineage>
</organism>
<dbReference type="CTD" id="57545"/>
<dbReference type="GO" id="GO:1905515">
    <property type="term" value="P:non-motile cilium assembly"/>
    <property type="evidence" value="ECO:0007669"/>
    <property type="project" value="TreeGrafter"/>
</dbReference>
<evidence type="ECO:0000259" key="3">
    <source>
        <dbReference type="Pfam" id="PF24656"/>
    </source>
</evidence>
<feature type="compositionally biased region" description="Basic and acidic residues" evidence="1">
    <location>
        <begin position="1054"/>
        <end position="1064"/>
    </location>
</feature>
<evidence type="ECO:0000259" key="2">
    <source>
        <dbReference type="Pfam" id="PF24652"/>
    </source>
</evidence>
<evidence type="ECO:0000313" key="5">
    <source>
        <dbReference type="RefSeq" id="XP_050549385.1"/>
    </source>
</evidence>
<dbReference type="PANTHER" id="PTHR20837">
    <property type="entry name" value="CENTROSOMAL PROTEIN-RELATED"/>
    <property type="match status" value="1"/>
</dbReference>
<dbReference type="InterPro" id="IPR056288">
    <property type="entry name" value="CEP76_C"/>
</dbReference>
<dbReference type="OrthoDB" id="2162143at2759"/>
<dbReference type="Pfam" id="PF24652">
    <property type="entry name" value="CEP76_C"/>
    <property type="match status" value="1"/>
</dbReference>
<dbReference type="InterPro" id="IPR052434">
    <property type="entry name" value="Tectonic-like_complex_comp"/>
</dbReference>
<dbReference type="Pfam" id="PF24656">
    <property type="entry name" value="CEPT76_peptidase"/>
    <property type="match status" value="1"/>
</dbReference>
<dbReference type="GO" id="GO:1904491">
    <property type="term" value="P:protein localization to ciliary transition zone"/>
    <property type="evidence" value="ECO:0007669"/>
    <property type="project" value="TreeGrafter"/>
</dbReference>
<feature type="domain" description="CEP76/DRC7 peptidase-like" evidence="3">
    <location>
        <begin position="1112"/>
        <end position="1236"/>
    </location>
</feature>
<protein>
    <submittedName>
        <fullName evidence="5">Protein CC2D2B isoform X1</fullName>
    </submittedName>
</protein>
<sequence length="1423" mass="163885">MNENIELNTYTGDDSLENDIQEYHEIKQDTTLDDIETSFSSKPSPKRLNDYDFFTQHDVKTEKKKHLKKKKTKKKDKSTNLMDIISSELAASVAPITENVVTMVDVSKERQSSYLRSFSNTSTFRNSRTFISDAESGWNSKSELVNLSPIFPRILENAVTEACLVEVEYVEPCTFNDIVANNNDKNNETPIKFLDISIRNITAKHHHSFTLEKLLCSKLLDTYSEYSQVQKLLKILSKDIKVNRETKDNLKADLMKVSPSKKEDVRFDKTVRKYTDKLIQLKEKFKENVKLKKQCMHKIISLWSDIEMIREKRECTETPYILDFTKMEYNENEFEKHWNEMFNVEYSDILDLIEYEYVTNYIEYKEAKSEHKGNPDNKPIKPKLVFDEEKIKSDAEMFVNEVVNKDEIEIELKEDQSILTDFKQIGQRFQKNNYNFLVYVDDVFVCESENYSSDDMFSVELIESFSVQILPKNVSVRIVLIENDKKVSDLKINLHDIRKPNAHADFVAENLICQEIVEPNSKYVGSGVSIKEIAHANKVRLKSSNLFKEKLYTNYEIDMKVGWNDKLEQNQSEAIKSSSEIGRQIKRLINGIEKPSFEVLLDVINKVYEKDVSDETMVETLQKLSKMEITNDDSFPVDQNNPDVVRLKLLHLRNIGGFTGIEKKLVPIHASQITTEQLNCLQKTNDNDFDMDYLNDKEMEMDPIELQRFIGAKYVQKLNKNMLRNLNEYLLQKTHKDVVREYKFSFRSLFSNQSDVGALATASNSTKQQILRESLSKDQEIHVTVLRAFNLLDRSSTMLDEAPEDEEKIAGFKMRPLRPFVRVNYRGVSAQTVTAIGCHPSWSHTLKINTKLDPLSSLHVNIYDEYKVNIVEGFPEEDHSNKTVHYRYYNKWLGTLEIPMYAVLTLGTLRGTFKITSPPLLFGYETLQTKESTSLIPEITQLLKKDTAYITLEITSSLSHLGGLHAYNQPLPSSIEDDYLIKHLNNFVTEYTNEFPMRNISLTFIDSMGRNKCVTQFLQPIPLPERDFIPKNPRGDSAVSKSSGLSKSSSSSGRRKELDLDKVSQEERESVYSAREGDSLARMMNACMRYVSLIPSYEVTESHAVTLLGLELLKVLHGSPLDHTILLASYFIYLGIKCWVAIGLGLPRGHSSFVLIKYDLTTRRIVLENDQLFRSRGFLNKSDGYTWYVCDASSGERYELRDVGCPLKTVDYVFDNENVSGYLNIGKHDSVGDLEFITDIDFQIWVNVQSSQDCENMSFDFTKSSEWQAVFDKTVFVMKQPVVTDSALYSAPPNVEGLRSALETKIKSKVQKWRSHMKTIWNRYCSTLLRDMLLQWEYWVFNPTGPKPSFSQKLKHLMVTFKIFGFPLNLAYVNTKSVVSAIKSTGLHLSDDPNVEFAIGVEVCAYPNNVISVWVFLASITRV</sequence>
<accession>A0A9R0DLW4</accession>
<gene>
    <name evidence="5" type="primary">LOC118272519</name>
</gene>
<name>A0A9R0DLW4_SPOFR</name>
<proteinExistence type="predicted"/>
<dbReference type="Proteomes" id="UP000829999">
    <property type="component" value="Chromosome 4"/>
</dbReference>
<reference evidence="5" key="1">
    <citation type="submission" date="2025-08" db="UniProtKB">
        <authorList>
            <consortium name="RefSeq"/>
        </authorList>
    </citation>
    <scope>IDENTIFICATION</scope>
    <source>
        <tissue evidence="5">Whole larval tissue</tissue>
    </source>
</reference>
<evidence type="ECO:0000313" key="4">
    <source>
        <dbReference type="Proteomes" id="UP000829999"/>
    </source>
</evidence>
<feature type="region of interest" description="Disordered" evidence="1">
    <location>
        <begin position="1025"/>
        <end position="1064"/>
    </location>
</feature>
<dbReference type="GO" id="GO:0035869">
    <property type="term" value="C:ciliary transition zone"/>
    <property type="evidence" value="ECO:0007669"/>
    <property type="project" value="TreeGrafter"/>
</dbReference>
<dbReference type="PANTHER" id="PTHR20837:SF0">
    <property type="entry name" value="COILED-COIL AND C2 DOMAIN-CONTAINING PROTEIN 2A"/>
    <property type="match status" value="1"/>
</dbReference>
<keyword evidence="4" id="KW-1185">Reference proteome</keyword>